<reference evidence="3" key="1">
    <citation type="submission" date="2019-08" db="EMBL/GenBank/DDBJ databases">
        <authorList>
            <person name="Kucharzyk K."/>
            <person name="Murdoch R.W."/>
            <person name="Higgins S."/>
            <person name="Loffler F."/>
        </authorList>
    </citation>
    <scope>NUCLEOTIDE SEQUENCE</scope>
</reference>
<evidence type="ECO:0000256" key="1">
    <source>
        <dbReference type="ARBA" id="ARBA00023267"/>
    </source>
</evidence>
<name>A0A645HNR4_9ZZZZ</name>
<keyword evidence="1" id="KW-0092">Biotin</keyword>
<dbReference type="InterPro" id="IPR001882">
    <property type="entry name" value="Biotin_BS"/>
</dbReference>
<evidence type="ECO:0000313" key="3">
    <source>
        <dbReference type="EMBL" id="MPN37093.1"/>
    </source>
</evidence>
<dbReference type="PANTHER" id="PTHR45266">
    <property type="entry name" value="OXALOACETATE DECARBOXYLASE ALPHA CHAIN"/>
    <property type="match status" value="1"/>
</dbReference>
<sequence>MNVSPVSVSVNGKSYSVEFEDSTPSVAALRSEPVAPVAKKSAPLPAAAPVAAASADTLTAPMPGTILDITVKPGDSVAAGQTICALEAMKMKNIIKSPRAGTVACVEVTAGQKVPFGAVIIRFA</sequence>
<dbReference type="Pfam" id="PF00364">
    <property type="entry name" value="Biotin_lipoyl"/>
    <property type="match status" value="1"/>
</dbReference>
<protein>
    <recommendedName>
        <fullName evidence="2">Lipoyl-binding domain-containing protein</fullName>
    </recommendedName>
</protein>
<gene>
    <name evidence="3" type="ORF">SDC9_184609</name>
</gene>
<dbReference type="PROSITE" id="PS50968">
    <property type="entry name" value="BIOTINYL_LIPOYL"/>
    <property type="match status" value="1"/>
</dbReference>
<dbReference type="PANTHER" id="PTHR45266:SF3">
    <property type="entry name" value="OXALOACETATE DECARBOXYLASE ALPHA CHAIN"/>
    <property type="match status" value="1"/>
</dbReference>
<evidence type="ECO:0000259" key="2">
    <source>
        <dbReference type="PROSITE" id="PS50968"/>
    </source>
</evidence>
<comment type="caution">
    <text evidence="3">The sequence shown here is derived from an EMBL/GenBank/DDBJ whole genome shotgun (WGS) entry which is preliminary data.</text>
</comment>
<dbReference type="PROSITE" id="PS00188">
    <property type="entry name" value="BIOTIN"/>
    <property type="match status" value="1"/>
</dbReference>
<proteinExistence type="predicted"/>
<accession>A0A645HNR4</accession>
<dbReference type="SUPFAM" id="SSF51230">
    <property type="entry name" value="Single hybrid motif"/>
    <property type="match status" value="1"/>
</dbReference>
<feature type="domain" description="Lipoyl-binding" evidence="2">
    <location>
        <begin position="47"/>
        <end position="124"/>
    </location>
</feature>
<dbReference type="Gene3D" id="2.40.50.100">
    <property type="match status" value="1"/>
</dbReference>
<dbReference type="InterPro" id="IPR011053">
    <property type="entry name" value="Single_hybrid_motif"/>
</dbReference>
<dbReference type="InterPro" id="IPR050709">
    <property type="entry name" value="Biotin_Carboxyl_Carrier/Decarb"/>
</dbReference>
<dbReference type="InterPro" id="IPR000089">
    <property type="entry name" value="Biotin_lipoyl"/>
</dbReference>
<organism evidence="3">
    <name type="scientific">bioreactor metagenome</name>
    <dbReference type="NCBI Taxonomy" id="1076179"/>
    <lineage>
        <taxon>unclassified sequences</taxon>
        <taxon>metagenomes</taxon>
        <taxon>ecological metagenomes</taxon>
    </lineage>
</organism>
<dbReference type="CDD" id="cd06850">
    <property type="entry name" value="biotinyl_domain"/>
    <property type="match status" value="1"/>
</dbReference>
<dbReference type="AlphaFoldDB" id="A0A645HNR4"/>
<dbReference type="FunFam" id="2.40.50.100:FF:000003">
    <property type="entry name" value="Acetyl-CoA carboxylase biotin carboxyl carrier protein"/>
    <property type="match status" value="1"/>
</dbReference>
<dbReference type="EMBL" id="VSSQ01091571">
    <property type="protein sequence ID" value="MPN37093.1"/>
    <property type="molecule type" value="Genomic_DNA"/>
</dbReference>